<evidence type="ECO:0000313" key="2">
    <source>
        <dbReference type="Proteomes" id="UP000887578"/>
    </source>
</evidence>
<organism evidence="2 3">
    <name type="scientific">Panagrolaimus davidi</name>
    <dbReference type="NCBI Taxonomy" id="227884"/>
    <lineage>
        <taxon>Eukaryota</taxon>
        <taxon>Metazoa</taxon>
        <taxon>Ecdysozoa</taxon>
        <taxon>Nematoda</taxon>
        <taxon>Chromadorea</taxon>
        <taxon>Rhabditida</taxon>
        <taxon>Tylenchina</taxon>
        <taxon>Panagrolaimomorpha</taxon>
        <taxon>Panagrolaimoidea</taxon>
        <taxon>Panagrolaimidae</taxon>
        <taxon>Panagrolaimus</taxon>
    </lineage>
</organism>
<proteinExistence type="predicted"/>
<keyword evidence="1" id="KW-0732">Signal</keyword>
<feature type="signal peptide" evidence="1">
    <location>
        <begin position="1"/>
        <end position="19"/>
    </location>
</feature>
<dbReference type="Proteomes" id="UP000887578">
    <property type="component" value="Unplaced"/>
</dbReference>
<dbReference type="AlphaFoldDB" id="A0A914QAK4"/>
<protein>
    <submittedName>
        <fullName evidence="3">Uncharacterized protein</fullName>
    </submittedName>
</protein>
<name>A0A914QAK4_9BILA</name>
<dbReference type="WBParaSite" id="PDA_v2.g24201.t1">
    <property type="protein sequence ID" value="PDA_v2.g24201.t1"/>
    <property type="gene ID" value="PDA_v2.g24201"/>
</dbReference>
<feature type="chain" id="PRO_5037725415" evidence="1">
    <location>
        <begin position="20"/>
        <end position="102"/>
    </location>
</feature>
<evidence type="ECO:0000313" key="3">
    <source>
        <dbReference type="WBParaSite" id="PDA_v2.g24201.t1"/>
    </source>
</evidence>
<keyword evidence="2" id="KW-1185">Reference proteome</keyword>
<reference evidence="3" key="1">
    <citation type="submission" date="2022-11" db="UniProtKB">
        <authorList>
            <consortium name="WormBaseParasite"/>
        </authorList>
    </citation>
    <scope>IDENTIFICATION</scope>
</reference>
<evidence type="ECO:0000256" key="1">
    <source>
        <dbReference type="SAM" id="SignalP"/>
    </source>
</evidence>
<sequence length="102" mass="11676">MLTAFALTQFFAVLQMINGNEIGYRILNNSSDIFHTVYHFNYIIISFIASPSFRHEFVNFYKLNLCFKKLGQLSTSGTPAIKNQVPHIAVPNARVEPYKCEN</sequence>
<accession>A0A914QAK4</accession>